<organism evidence="2">
    <name type="scientific">Rhizophora mucronata</name>
    <name type="common">Asiatic mangrove</name>
    <dbReference type="NCBI Taxonomy" id="61149"/>
    <lineage>
        <taxon>Eukaryota</taxon>
        <taxon>Viridiplantae</taxon>
        <taxon>Streptophyta</taxon>
        <taxon>Embryophyta</taxon>
        <taxon>Tracheophyta</taxon>
        <taxon>Spermatophyta</taxon>
        <taxon>Magnoliopsida</taxon>
        <taxon>eudicotyledons</taxon>
        <taxon>Gunneridae</taxon>
        <taxon>Pentapetalae</taxon>
        <taxon>rosids</taxon>
        <taxon>fabids</taxon>
        <taxon>Malpighiales</taxon>
        <taxon>Rhizophoraceae</taxon>
        <taxon>Rhizophora</taxon>
    </lineage>
</organism>
<evidence type="ECO:0000256" key="1">
    <source>
        <dbReference type="SAM" id="MobiDB-lite"/>
    </source>
</evidence>
<name>A0A2P2P6G8_RHIMU</name>
<accession>A0A2P2P6G8</accession>
<feature type="region of interest" description="Disordered" evidence="1">
    <location>
        <begin position="1"/>
        <end position="47"/>
    </location>
</feature>
<dbReference type="AlphaFoldDB" id="A0A2P2P6G8"/>
<protein>
    <submittedName>
        <fullName evidence="2">Uncharacterized protein</fullName>
    </submittedName>
</protein>
<sequence>MAIMPKHLCIGPIQGEGGRRSGRAAAPPPPPSPPNADHACPPPEPEPTPKLLSFLHFFFSIFFKSFGLWPPIPAQPARHS</sequence>
<evidence type="ECO:0000313" key="2">
    <source>
        <dbReference type="EMBL" id="MBX50330.1"/>
    </source>
</evidence>
<feature type="compositionally biased region" description="Pro residues" evidence="1">
    <location>
        <begin position="26"/>
        <end position="47"/>
    </location>
</feature>
<proteinExistence type="predicted"/>
<dbReference type="EMBL" id="GGEC01069846">
    <property type="protein sequence ID" value="MBX50330.1"/>
    <property type="molecule type" value="Transcribed_RNA"/>
</dbReference>
<reference evidence="2" key="1">
    <citation type="submission" date="2018-02" db="EMBL/GenBank/DDBJ databases">
        <title>Rhizophora mucronata_Transcriptome.</title>
        <authorList>
            <person name="Meera S.P."/>
            <person name="Sreeshan A."/>
            <person name="Augustine A."/>
        </authorList>
    </citation>
    <scope>NUCLEOTIDE SEQUENCE</scope>
    <source>
        <tissue evidence="2">Leaf</tissue>
    </source>
</reference>